<protein>
    <submittedName>
        <fullName evidence="1">Uncharacterized protein</fullName>
    </submittedName>
</protein>
<proteinExistence type="predicted"/>
<dbReference type="RefSeq" id="WP_098738617.1">
    <property type="nucleotide sequence ID" value="NZ_PDKW01000042.1"/>
</dbReference>
<keyword evidence="2" id="KW-1185">Reference proteome</keyword>
<dbReference type="OrthoDB" id="7306001at2"/>
<organism evidence="1 2">
    <name type="scientific">Azospirillum palustre</name>
    <dbReference type="NCBI Taxonomy" id="2044885"/>
    <lineage>
        <taxon>Bacteria</taxon>
        <taxon>Pseudomonadati</taxon>
        <taxon>Pseudomonadota</taxon>
        <taxon>Alphaproteobacteria</taxon>
        <taxon>Rhodospirillales</taxon>
        <taxon>Azospirillaceae</taxon>
        <taxon>Azospirillum</taxon>
    </lineage>
</organism>
<name>A0A2B8BED6_9PROT</name>
<accession>A0A2B8BED6</accession>
<dbReference type="EMBL" id="PDKW01000042">
    <property type="protein sequence ID" value="PGH55903.1"/>
    <property type="molecule type" value="Genomic_DNA"/>
</dbReference>
<dbReference type="Proteomes" id="UP000225379">
    <property type="component" value="Unassembled WGS sequence"/>
</dbReference>
<dbReference type="AlphaFoldDB" id="A0A2B8BED6"/>
<comment type="caution">
    <text evidence="1">The sequence shown here is derived from an EMBL/GenBank/DDBJ whole genome shotgun (WGS) entry which is preliminary data.</text>
</comment>
<evidence type="ECO:0000313" key="1">
    <source>
        <dbReference type="EMBL" id="PGH55903.1"/>
    </source>
</evidence>
<evidence type="ECO:0000313" key="2">
    <source>
        <dbReference type="Proteomes" id="UP000225379"/>
    </source>
</evidence>
<gene>
    <name evidence="1" type="ORF">CRT60_21880</name>
</gene>
<sequence length="174" mass="19870">MSAIAAQPRRRVPEGLRASLPMLVLVRRMTDAQIAGEWGLEAWQVAGLRRAIGLVNHRGWPCADAELRRLVLTERLTDAEIGARFEVRPRTVEVRRLRIGLRRPNDPRPEARRDVIVLDDVRRRMTMERTPIERAVQALGRRLAIGQHGCYALDGRMVSVVEVIREGIFILMKI</sequence>
<reference evidence="2" key="1">
    <citation type="submission" date="2017-10" db="EMBL/GenBank/DDBJ databases">
        <authorList>
            <person name="Kravchenko I.K."/>
            <person name="Grouzdev D.S."/>
        </authorList>
    </citation>
    <scope>NUCLEOTIDE SEQUENCE [LARGE SCALE GENOMIC DNA]</scope>
    <source>
        <strain evidence="2">B2</strain>
    </source>
</reference>